<dbReference type="NCBIfam" id="NF041082">
    <property type="entry name" value="thermosome_alpha"/>
    <property type="match status" value="1"/>
</dbReference>
<dbReference type="NCBIfam" id="NF041083">
    <property type="entry name" value="thermosome_beta"/>
    <property type="match status" value="1"/>
</dbReference>
<keyword evidence="5" id="KW-0597">Phosphoprotein</keyword>
<comment type="caution">
    <text evidence="19">The sequence shown here is derived from an EMBL/GenBank/DDBJ whole genome shotgun (WGS) entry which is preliminary data.</text>
</comment>
<dbReference type="FunFam" id="1.10.560.10:FF:000049">
    <property type="entry name" value="T-complex protein 1 subunitTheta, putative"/>
    <property type="match status" value="1"/>
</dbReference>
<name>A0ABD0L0E4_9CAEN</name>
<dbReference type="NCBIfam" id="TIGR02343">
    <property type="entry name" value="chap_CCT_epsi"/>
    <property type="match status" value="1"/>
</dbReference>
<evidence type="ECO:0000256" key="10">
    <source>
        <dbReference type="ARBA" id="ARBA00022990"/>
    </source>
</evidence>
<dbReference type="InterPro" id="IPR027410">
    <property type="entry name" value="TCP-1-like_intermed_sf"/>
</dbReference>
<evidence type="ECO:0000256" key="16">
    <source>
        <dbReference type="ARBA" id="ARBA00093360"/>
    </source>
</evidence>
<accession>A0ABD0L0E4</accession>
<dbReference type="CDD" id="cd03339">
    <property type="entry name" value="TCP1_epsilon"/>
    <property type="match status" value="1"/>
</dbReference>
<dbReference type="SUPFAM" id="SSF52029">
    <property type="entry name" value="GroEL apical domain-like"/>
    <property type="match status" value="1"/>
</dbReference>
<keyword evidence="4" id="KW-1017">Isopeptide bond</keyword>
<keyword evidence="9" id="KW-0832">Ubl conjugation</keyword>
<dbReference type="InterPro" id="IPR053374">
    <property type="entry name" value="TCP-1_chaperonin"/>
</dbReference>
<comment type="function">
    <text evidence="16">Component of the chaperonin-containing T-complex (TRiC), a molecular chaperone complex that assists the folding of actin, tubulin and other proteins upon ATP hydrolysis. The TRiC complex mediates the folding of WRAP53/TCAB1, thereby regulating telomere maintenance. As part of the TRiC complex may play a role in the assembly of BBSome, a complex involved in ciliogenesis regulating transports vesicles to the cilia.</text>
</comment>
<dbReference type="Gene3D" id="3.30.260.10">
    <property type="entry name" value="TCP-1-like chaperonin intermediate domain"/>
    <property type="match status" value="1"/>
</dbReference>
<comment type="similarity">
    <text evidence="2 18">Belongs to the TCP-1 chaperonin family.</text>
</comment>
<evidence type="ECO:0000256" key="6">
    <source>
        <dbReference type="ARBA" id="ARBA00022741"/>
    </source>
</evidence>
<dbReference type="FunFam" id="3.50.7.10:FF:000003">
    <property type="entry name" value="T-complex protein 1 subunit epsilon"/>
    <property type="match status" value="1"/>
</dbReference>
<dbReference type="PROSITE" id="PS00995">
    <property type="entry name" value="TCP1_3"/>
    <property type="match status" value="1"/>
</dbReference>
<comment type="subcellular location">
    <subcellularLocation>
        <location evidence="1">Cytoplasm</location>
        <location evidence="1">Cytoskeleton</location>
        <location evidence="1">Microtubule organizing center</location>
        <location evidence="1">Centrosome</location>
    </subcellularLocation>
</comment>
<keyword evidence="6 18" id="KW-0547">Nucleotide-binding</keyword>
<dbReference type="PROSITE" id="PS00750">
    <property type="entry name" value="TCP1_1"/>
    <property type="match status" value="1"/>
</dbReference>
<evidence type="ECO:0000256" key="7">
    <source>
        <dbReference type="ARBA" id="ARBA00022801"/>
    </source>
</evidence>
<keyword evidence="11 18" id="KW-0143">Chaperone</keyword>
<comment type="catalytic activity">
    <reaction evidence="15">
        <text>ATP + H2O = ADP + phosphate + H(+)</text>
        <dbReference type="Rhea" id="RHEA:13065"/>
        <dbReference type="ChEBI" id="CHEBI:15377"/>
        <dbReference type="ChEBI" id="CHEBI:15378"/>
        <dbReference type="ChEBI" id="CHEBI:30616"/>
        <dbReference type="ChEBI" id="CHEBI:43474"/>
        <dbReference type="ChEBI" id="CHEBI:456216"/>
    </reaction>
</comment>
<proteinExistence type="inferred from homology"/>
<dbReference type="GO" id="GO:0005813">
    <property type="term" value="C:centrosome"/>
    <property type="evidence" value="ECO:0007669"/>
    <property type="project" value="UniProtKB-SubCell"/>
</dbReference>
<keyword evidence="8 18" id="KW-0067">ATP-binding</keyword>
<dbReference type="GO" id="GO:0005524">
    <property type="term" value="F:ATP binding"/>
    <property type="evidence" value="ECO:0007669"/>
    <property type="project" value="UniProtKB-KW"/>
</dbReference>
<evidence type="ECO:0000256" key="17">
    <source>
        <dbReference type="ARBA" id="ARBA00093473"/>
    </source>
</evidence>
<evidence type="ECO:0000313" key="20">
    <source>
        <dbReference type="Proteomes" id="UP001519460"/>
    </source>
</evidence>
<evidence type="ECO:0000256" key="14">
    <source>
        <dbReference type="ARBA" id="ARBA00033325"/>
    </source>
</evidence>
<dbReference type="Pfam" id="PF00118">
    <property type="entry name" value="Cpn60_TCP1"/>
    <property type="match status" value="1"/>
</dbReference>
<sequence>MSAMGQIAFDEYGRPFIILRDQERKTRLTGIEAHKSHILAAKSVAGILKTSLGPKGLDKMLLSPDGDVTVTNDGATILDMMDVDHQIAKLMVQLSKSQDDEIGDGTTGVVVLAGALLEQAEKLLDRGIHPIRIADGYEMAAKIAVETLDRISDTFQVDLAKPEPLIRLAMTTLGSKIVNRCHRQMAEIAVNAILSVADLKRKDVDFELIKVEGKVGGKLEDTMLVKGVVVDKDMSHPQMPKVVKDAKIAILTCPFEPPKPKTKHKLDVTSVEDYRKLREYELNTFENMVQSVKDKGANLVICQWGFDDEANHLLLQKELPAVRWVGGPEIELIAIATGGRIVPRFEELTTEKLGKAGIVRELAFGTTKDRMLVIEECQNSRAVTIFIRGGNKMIVEEAKRSLHDALCVIRNLVRDNRVVYGGGAPEIAASLAVAEAADKIATLEQYAVRAFSEALEAIPLALAENSGLAPIHTLADIKSRQVKESNPRLGIDCLNKGTNDMREQNVIETLTAKKQQILLSTQLVRMILKIDDIRAPSEM</sequence>
<evidence type="ECO:0000256" key="1">
    <source>
        <dbReference type="ARBA" id="ARBA00004300"/>
    </source>
</evidence>
<gene>
    <name evidence="19" type="ORF">BaRGS_00016016</name>
</gene>
<evidence type="ECO:0000256" key="11">
    <source>
        <dbReference type="ARBA" id="ARBA00023186"/>
    </source>
</evidence>
<dbReference type="SUPFAM" id="SSF54849">
    <property type="entry name" value="GroEL-intermediate domain like"/>
    <property type="match status" value="1"/>
</dbReference>
<keyword evidence="12" id="KW-0206">Cytoskeleton</keyword>
<dbReference type="InterPro" id="IPR012718">
    <property type="entry name" value="Chap_CCT_epsi"/>
</dbReference>
<protein>
    <recommendedName>
        <fullName evidence="13">T-complex protein 1 subunit epsilon</fullName>
    </recommendedName>
    <alternativeName>
        <fullName evidence="14">CCT-epsilon</fullName>
    </alternativeName>
</protein>
<evidence type="ECO:0000256" key="3">
    <source>
        <dbReference type="ARBA" id="ARBA00022490"/>
    </source>
</evidence>
<evidence type="ECO:0000256" key="18">
    <source>
        <dbReference type="RuleBase" id="RU004187"/>
    </source>
</evidence>
<keyword evidence="20" id="KW-1185">Reference proteome</keyword>
<keyword evidence="3" id="KW-0963">Cytoplasm</keyword>
<dbReference type="GO" id="GO:0005832">
    <property type="term" value="C:chaperonin-containing T-complex"/>
    <property type="evidence" value="ECO:0007669"/>
    <property type="project" value="UniProtKB-ARBA"/>
</dbReference>
<comment type="subunit">
    <text evidence="17">Component of the chaperonin-containing T-complex (TRiC), a hexadecamer composed of two identical back-to-back stacked rings enclosing a protein folding chamber. Each ring is made up of eight different subunits: TCP1/CCT1, CCT2, CCT3, CCT4, CCT5, CCT6A/CCT6, CCT7, CCT8. Interacts with PACRG. Interacts with DNAAF4. Interacts with DLEC1. Interacts with SPMAP2.</text>
</comment>
<dbReference type="FunFam" id="1.10.560.10:FF:000053">
    <property type="entry name" value="T-complex protein 1 subunit delta"/>
    <property type="match status" value="1"/>
</dbReference>
<keyword evidence="10" id="KW-0007">Acetylation</keyword>
<dbReference type="InterPro" id="IPR017998">
    <property type="entry name" value="Chaperone_TCP-1"/>
</dbReference>
<dbReference type="Proteomes" id="UP001519460">
    <property type="component" value="Unassembled WGS sequence"/>
</dbReference>
<dbReference type="InterPro" id="IPR027409">
    <property type="entry name" value="GroEL-like_apical_dom_sf"/>
</dbReference>
<dbReference type="Gene3D" id="1.10.560.10">
    <property type="entry name" value="GroEL-like equatorial domain"/>
    <property type="match status" value="1"/>
</dbReference>
<dbReference type="PANTHER" id="PTHR11353">
    <property type="entry name" value="CHAPERONIN"/>
    <property type="match status" value="1"/>
</dbReference>
<dbReference type="Gene3D" id="3.50.7.10">
    <property type="entry name" value="GroEL"/>
    <property type="match status" value="1"/>
</dbReference>
<dbReference type="AlphaFoldDB" id="A0ABD0L0E4"/>
<dbReference type="PROSITE" id="PS00751">
    <property type="entry name" value="TCP1_2"/>
    <property type="match status" value="1"/>
</dbReference>
<evidence type="ECO:0000256" key="13">
    <source>
        <dbReference type="ARBA" id="ARBA00024086"/>
    </source>
</evidence>
<dbReference type="InterPro" id="IPR054827">
    <property type="entry name" value="thermosome_alpha"/>
</dbReference>
<evidence type="ECO:0000256" key="15">
    <source>
        <dbReference type="ARBA" id="ARBA00049360"/>
    </source>
</evidence>
<dbReference type="GO" id="GO:0016787">
    <property type="term" value="F:hydrolase activity"/>
    <property type="evidence" value="ECO:0007669"/>
    <property type="project" value="UniProtKB-KW"/>
</dbReference>
<evidence type="ECO:0000256" key="2">
    <source>
        <dbReference type="ARBA" id="ARBA00008020"/>
    </source>
</evidence>
<organism evidence="19 20">
    <name type="scientific">Batillaria attramentaria</name>
    <dbReference type="NCBI Taxonomy" id="370345"/>
    <lineage>
        <taxon>Eukaryota</taxon>
        <taxon>Metazoa</taxon>
        <taxon>Spiralia</taxon>
        <taxon>Lophotrochozoa</taxon>
        <taxon>Mollusca</taxon>
        <taxon>Gastropoda</taxon>
        <taxon>Caenogastropoda</taxon>
        <taxon>Sorbeoconcha</taxon>
        <taxon>Cerithioidea</taxon>
        <taxon>Batillariidae</taxon>
        <taxon>Batillaria</taxon>
    </lineage>
</organism>
<dbReference type="InterPro" id="IPR027413">
    <property type="entry name" value="GROEL-like_equatorial_sf"/>
</dbReference>
<evidence type="ECO:0000256" key="5">
    <source>
        <dbReference type="ARBA" id="ARBA00022553"/>
    </source>
</evidence>
<dbReference type="EMBL" id="JACVVK020000100">
    <property type="protein sequence ID" value="KAK7492711.1"/>
    <property type="molecule type" value="Genomic_DNA"/>
</dbReference>
<dbReference type="FunFam" id="3.30.260.10:FF:000028">
    <property type="entry name" value="T-complex protein 1 subunit epsilon"/>
    <property type="match status" value="1"/>
</dbReference>
<evidence type="ECO:0000256" key="4">
    <source>
        <dbReference type="ARBA" id="ARBA00022499"/>
    </source>
</evidence>
<dbReference type="SUPFAM" id="SSF48592">
    <property type="entry name" value="GroEL equatorial domain-like"/>
    <property type="match status" value="1"/>
</dbReference>
<reference evidence="19 20" key="1">
    <citation type="journal article" date="2023" name="Sci. Data">
        <title>Genome assembly of the Korean intertidal mud-creeper Batillaria attramentaria.</title>
        <authorList>
            <person name="Patra A.K."/>
            <person name="Ho P.T."/>
            <person name="Jun S."/>
            <person name="Lee S.J."/>
            <person name="Kim Y."/>
            <person name="Won Y.J."/>
        </authorList>
    </citation>
    <scope>NUCLEOTIDE SEQUENCE [LARGE SCALE GENOMIC DNA]</scope>
    <source>
        <strain evidence="19">Wonlab-2016</strain>
    </source>
</reference>
<dbReference type="InterPro" id="IPR002423">
    <property type="entry name" value="Cpn60/GroEL/TCP-1"/>
</dbReference>
<keyword evidence="7" id="KW-0378">Hydrolase</keyword>
<evidence type="ECO:0000256" key="9">
    <source>
        <dbReference type="ARBA" id="ARBA00022843"/>
    </source>
</evidence>
<evidence type="ECO:0000313" key="19">
    <source>
        <dbReference type="EMBL" id="KAK7492711.1"/>
    </source>
</evidence>
<evidence type="ECO:0000256" key="8">
    <source>
        <dbReference type="ARBA" id="ARBA00022840"/>
    </source>
</evidence>
<evidence type="ECO:0000256" key="12">
    <source>
        <dbReference type="ARBA" id="ARBA00023212"/>
    </source>
</evidence>
<dbReference type="InterPro" id="IPR002194">
    <property type="entry name" value="Chaperonin_TCP-1_CS"/>
</dbReference>
<dbReference type="PRINTS" id="PR00304">
    <property type="entry name" value="TCOMPLEXTCP1"/>
</dbReference>